<dbReference type="InterPro" id="IPR052961">
    <property type="entry name" value="Oxido-Kinase-like_Enzymes"/>
</dbReference>
<dbReference type="PANTHER" id="PTHR23020:SF21">
    <property type="entry name" value="CHK KINASE-LIKE DOMAIN-CONTAINING PROTEIN"/>
    <property type="match status" value="1"/>
</dbReference>
<keyword evidence="2" id="KW-1185">Reference proteome</keyword>
<dbReference type="PANTHER" id="PTHR23020">
    <property type="entry name" value="UNCHARACTERIZED NUCLEAR HORMONE RECEPTOR-RELATED"/>
    <property type="match status" value="1"/>
</dbReference>
<dbReference type="Proteomes" id="UP000887540">
    <property type="component" value="Unplaced"/>
</dbReference>
<reference evidence="3" key="1">
    <citation type="submission" date="2022-11" db="UniProtKB">
        <authorList>
            <consortium name="WormBaseParasite"/>
        </authorList>
    </citation>
    <scope>IDENTIFICATION</scope>
</reference>
<protein>
    <submittedName>
        <fullName evidence="3">CHK kinase-like domain-containing protein</fullName>
    </submittedName>
</protein>
<dbReference type="WBParaSite" id="ACRNAN_Path_147.g524.t1">
    <property type="protein sequence ID" value="ACRNAN_Path_147.g524.t1"/>
    <property type="gene ID" value="ACRNAN_Path_147.g524"/>
</dbReference>
<dbReference type="SMART" id="SM00587">
    <property type="entry name" value="CHK"/>
    <property type="match status" value="1"/>
</dbReference>
<dbReference type="InterPro" id="IPR012877">
    <property type="entry name" value="Dhs-27"/>
</dbReference>
<evidence type="ECO:0000313" key="3">
    <source>
        <dbReference type="WBParaSite" id="ACRNAN_Path_147.g524.t1"/>
    </source>
</evidence>
<dbReference type="InterPro" id="IPR015897">
    <property type="entry name" value="CHK_kinase-like"/>
</dbReference>
<proteinExistence type="predicted"/>
<organism evidence="2 3">
    <name type="scientific">Acrobeloides nanus</name>
    <dbReference type="NCBI Taxonomy" id="290746"/>
    <lineage>
        <taxon>Eukaryota</taxon>
        <taxon>Metazoa</taxon>
        <taxon>Ecdysozoa</taxon>
        <taxon>Nematoda</taxon>
        <taxon>Chromadorea</taxon>
        <taxon>Rhabditida</taxon>
        <taxon>Tylenchina</taxon>
        <taxon>Cephalobomorpha</taxon>
        <taxon>Cephaloboidea</taxon>
        <taxon>Cephalobidae</taxon>
        <taxon>Acrobeloides</taxon>
    </lineage>
</organism>
<dbReference type="SUPFAM" id="SSF56112">
    <property type="entry name" value="Protein kinase-like (PK-like)"/>
    <property type="match status" value="1"/>
</dbReference>
<sequence>MVDTGRRLAEAIGEDFESVRFAAEHKLAVTLPGLRTLKMEGDGKEYTAYLTEEEVPGAEEEEPSLEYLASLAGFYNARYAFEKIKFEKIRIPVGQFRAFVRIQEGRINRNVVATIIEDPTEKHHLTNGDTNGHIKSDPLTLTIEQAYQVAEAFSQLHANCLPETNNEIRETVDENYTLISKFLSENFYENVNYFLETLLEKHGNFFKNTDGTFEKFSALYKDTESLQSAMPDTGILPKVLCHGNLCMENLEFDSKGNLISIKNWENVHYGSVAEDLAFLMITSLPAKQRRNNYLKIFRHYFYTLVDIRSLKFKLSDLKAFYKVFFKYAIFFSMSALTNLVNSADFSHDVKSAAVARWEEAVNEAYDLETGAFISDDESPLTAQNS</sequence>
<name>A0A914C0X3_9BILA</name>
<evidence type="ECO:0000259" key="1">
    <source>
        <dbReference type="SMART" id="SM00587"/>
    </source>
</evidence>
<evidence type="ECO:0000313" key="2">
    <source>
        <dbReference type="Proteomes" id="UP000887540"/>
    </source>
</evidence>
<feature type="domain" description="CHK kinase-like" evidence="1">
    <location>
        <begin position="123"/>
        <end position="310"/>
    </location>
</feature>
<dbReference type="AlphaFoldDB" id="A0A914C0X3"/>
<dbReference type="InterPro" id="IPR011009">
    <property type="entry name" value="Kinase-like_dom_sf"/>
</dbReference>
<accession>A0A914C0X3</accession>
<dbReference type="Pfam" id="PF07914">
    <property type="entry name" value="DUF1679"/>
    <property type="match status" value="1"/>
</dbReference>
<dbReference type="Gene3D" id="3.90.1200.10">
    <property type="match status" value="1"/>
</dbReference>